<proteinExistence type="predicted"/>
<organism evidence="2 3">
    <name type="scientific">Flavobacterium arundinis</name>
    <dbReference type="NCBI Taxonomy" id="3139143"/>
    <lineage>
        <taxon>Bacteria</taxon>
        <taxon>Pseudomonadati</taxon>
        <taxon>Bacteroidota</taxon>
        <taxon>Flavobacteriia</taxon>
        <taxon>Flavobacteriales</taxon>
        <taxon>Flavobacteriaceae</taxon>
        <taxon>Flavobacterium</taxon>
    </lineage>
</organism>
<feature type="domain" description="DUF1842" evidence="1">
    <location>
        <begin position="14"/>
        <end position="124"/>
    </location>
</feature>
<evidence type="ECO:0000313" key="3">
    <source>
        <dbReference type="Proteomes" id="UP001464555"/>
    </source>
</evidence>
<comment type="caution">
    <text evidence="2">The sequence shown here is derived from an EMBL/GenBank/DDBJ whole genome shotgun (WGS) entry which is preliminary data.</text>
</comment>
<name>A0ABU9HS30_9FLAO</name>
<keyword evidence="3" id="KW-1185">Reference proteome</keyword>
<dbReference type="RefSeq" id="WP_341695051.1">
    <property type="nucleotide sequence ID" value="NZ_JBBYHR010000001.1"/>
</dbReference>
<dbReference type="Pfam" id="PF08896">
    <property type="entry name" value="DUF1842"/>
    <property type="match status" value="1"/>
</dbReference>
<reference evidence="2 3" key="1">
    <citation type="submission" date="2024-04" db="EMBL/GenBank/DDBJ databases">
        <title>Flavobacterium sp. DGU11 16S ribosomal RNA gene Genome sequencing and assembly.</title>
        <authorList>
            <person name="Park S."/>
        </authorList>
    </citation>
    <scope>NUCLEOTIDE SEQUENCE [LARGE SCALE GENOMIC DNA]</scope>
    <source>
        <strain evidence="2 3">DGU11</strain>
    </source>
</reference>
<gene>
    <name evidence="2" type="ORF">AAEO56_00510</name>
</gene>
<sequence>MTTATKSKTSRLIGAYLVNGTMGNVGMPGAPIMHFSLVVVPSTNSVSGTVEITQALAPPMGDIVIRNVSGVIRATGFGNVTKIVALEGQYVQSVPPPAIGSFLADFSAHMAIDNNWNGKGGFSYGGHDVEDVPVSKS</sequence>
<dbReference type="EMBL" id="JBBYHR010000001">
    <property type="protein sequence ID" value="MEL1242725.1"/>
    <property type="molecule type" value="Genomic_DNA"/>
</dbReference>
<dbReference type="Proteomes" id="UP001464555">
    <property type="component" value="Unassembled WGS sequence"/>
</dbReference>
<evidence type="ECO:0000259" key="1">
    <source>
        <dbReference type="Pfam" id="PF08896"/>
    </source>
</evidence>
<evidence type="ECO:0000313" key="2">
    <source>
        <dbReference type="EMBL" id="MEL1242725.1"/>
    </source>
</evidence>
<protein>
    <submittedName>
        <fullName evidence="2">DUF1842 domain-containing protein</fullName>
    </submittedName>
</protein>
<dbReference type="InterPro" id="IPR014992">
    <property type="entry name" value="DUF1842"/>
</dbReference>
<accession>A0ABU9HS30</accession>